<dbReference type="PANTHER" id="PTHR48108:SF26">
    <property type="entry name" value="CBS DOMAIN-CONTAINING PROTEIN DDB_G0289609"/>
    <property type="match status" value="1"/>
</dbReference>
<dbReference type="EMBL" id="JBBAXC010000006">
    <property type="protein sequence ID" value="MEI5907159.1"/>
    <property type="molecule type" value="Genomic_DNA"/>
</dbReference>
<proteinExistence type="predicted"/>
<dbReference type="RefSeq" id="WP_336586597.1">
    <property type="nucleotide sequence ID" value="NZ_JBBAXC010000006.1"/>
</dbReference>
<protein>
    <submittedName>
        <fullName evidence="4">CBS domain-containing protein</fullName>
    </submittedName>
</protein>
<evidence type="ECO:0000256" key="1">
    <source>
        <dbReference type="ARBA" id="ARBA00022737"/>
    </source>
</evidence>
<dbReference type="PANTHER" id="PTHR48108">
    <property type="entry name" value="CBS DOMAIN-CONTAINING PROTEIN CBSX2, CHLOROPLASTIC"/>
    <property type="match status" value="1"/>
</dbReference>
<gene>
    <name evidence="4" type="ORF">WAK64_08830</name>
</gene>
<dbReference type="InterPro" id="IPR051462">
    <property type="entry name" value="CBS_domain-containing"/>
</dbReference>
<dbReference type="SUPFAM" id="SSF54631">
    <property type="entry name" value="CBS-domain pair"/>
    <property type="match status" value="1"/>
</dbReference>
<evidence type="ECO:0000259" key="3">
    <source>
        <dbReference type="PROSITE" id="PS51371"/>
    </source>
</evidence>
<keyword evidence="5" id="KW-1185">Reference proteome</keyword>
<name>A0ABU8HDE2_9BACI</name>
<dbReference type="InterPro" id="IPR017036">
    <property type="entry name" value="Lmo0553-like"/>
</dbReference>
<reference evidence="4 5" key="1">
    <citation type="journal article" date="2018" name="J. Microbiol.">
        <title>Bacillus spongiae sp. nov., isolated from sponge of Jeju Island.</title>
        <authorList>
            <person name="Lee G.E."/>
            <person name="Im W.T."/>
            <person name="Park J.S."/>
        </authorList>
    </citation>
    <scope>NUCLEOTIDE SEQUENCE [LARGE SCALE GENOMIC DNA]</scope>
    <source>
        <strain evidence="4 5">135PIL107-10</strain>
    </source>
</reference>
<evidence type="ECO:0000313" key="5">
    <source>
        <dbReference type="Proteomes" id="UP001312865"/>
    </source>
</evidence>
<sequence>MYVKSVMIPKHKCHYINKGENVKEALEILEAHEVDAIPVLDGNKYVGVVTRPNIYQSYFESEQGKEDYLVQTKVEEITINEQKYIGYDEIFERTLVELKNIPILTVVDQDHEFLGLVTRSDVMDQFQSAFGMQRKGIRITFTSVETEGRISRLAEIIKQFHESVISLVTFDESDKLLRRIVLKIEKKDNIDKFLQKLERSGFRILHIKEDE</sequence>
<evidence type="ECO:0000256" key="2">
    <source>
        <dbReference type="PROSITE-ProRule" id="PRU00703"/>
    </source>
</evidence>
<keyword evidence="2" id="KW-0129">CBS domain</keyword>
<dbReference type="PROSITE" id="PS51371">
    <property type="entry name" value="CBS"/>
    <property type="match status" value="1"/>
</dbReference>
<dbReference type="InterPro" id="IPR000644">
    <property type="entry name" value="CBS_dom"/>
</dbReference>
<feature type="domain" description="CBS" evidence="3">
    <location>
        <begin position="7"/>
        <end position="66"/>
    </location>
</feature>
<dbReference type="Proteomes" id="UP001312865">
    <property type="component" value="Unassembled WGS sequence"/>
</dbReference>
<dbReference type="PIRSF" id="PIRSF035040">
    <property type="entry name" value="UCP035040_CBS_Lmo0553"/>
    <property type="match status" value="1"/>
</dbReference>
<dbReference type="InterPro" id="IPR046342">
    <property type="entry name" value="CBS_dom_sf"/>
</dbReference>
<dbReference type="Gene3D" id="3.10.580.10">
    <property type="entry name" value="CBS-domain"/>
    <property type="match status" value="1"/>
</dbReference>
<dbReference type="Pfam" id="PF00571">
    <property type="entry name" value="CBS"/>
    <property type="match status" value="1"/>
</dbReference>
<organism evidence="4 5">
    <name type="scientific">Bacillus spongiae</name>
    <dbReference type="NCBI Taxonomy" id="2683610"/>
    <lineage>
        <taxon>Bacteria</taxon>
        <taxon>Bacillati</taxon>
        <taxon>Bacillota</taxon>
        <taxon>Bacilli</taxon>
        <taxon>Bacillales</taxon>
        <taxon>Bacillaceae</taxon>
        <taxon>Bacillus</taxon>
    </lineage>
</organism>
<accession>A0ABU8HDE2</accession>
<keyword evidence="1" id="KW-0677">Repeat</keyword>
<comment type="caution">
    <text evidence="4">The sequence shown here is derived from an EMBL/GenBank/DDBJ whole genome shotgun (WGS) entry which is preliminary data.</text>
</comment>
<evidence type="ECO:0000313" key="4">
    <source>
        <dbReference type="EMBL" id="MEI5907159.1"/>
    </source>
</evidence>